<accession>A0A1L8CH44</accession>
<keyword evidence="1" id="KW-0472">Membrane</keyword>
<protein>
    <submittedName>
        <fullName evidence="2">Uncharacterized protein</fullName>
    </submittedName>
</protein>
<keyword evidence="1" id="KW-0812">Transmembrane</keyword>
<evidence type="ECO:0000313" key="3">
    <source>
        <dbReference type="Proteomes" id="UP000186588"/>
    </source>
</evidence>
<evidence type="ECO:0000313" key="2">
    <source>
        <dbReference type="EMBL" id="GAT90506.1"/>
    </source>
</evidence>
<sequence length="69" mass="7836">MYKFGLISGLIVFLIAVLAVITLVFVIGRKVYLHRTIKNNLVFLILALVVSITTYDMDKSFINFILTPM</sequence>
<organism evidence="2 3">
    <name type="scientific">Apilactobacillus kunkeei</name>
    <dbReference type="NCBI Taxonomy" id="148814"/>
    <lineage>
        <taxon>Bacteria</taxon>
        <taxon>Bacillati</taxon>
        <taxon>Bacillota</taxon>
        <taxon>Bacilli</taxon>
        <taxon>Lactobacillales</taxon>
        <taxon>Lactobacillaceae</taxon>
        <taxon>Apilactobacillus</taxon>
    </lineage>
</organism>
<gene>
    <name evidence="2" type="ORF">FF306_00607</name>
</gene>
<feature type="transmembrane region" description="Helical" evidence="1">
    <location>
        <begin position="40"/>
        <end position="57"/>
    </location>
</feature>
<reference evidence="2 3" key="1">
    <citation type="journal article" date="2016" name="Syst. Appl. Microbiol.">
        <title>Genomic characterization of a fructophilic bee symbiont Lactobacillus kunkeei reveals its niche-specific adaptation.</title>
        <authorList>
            <person name="Maeno S."/>
            <person name="Tanizawa Y."/>
            <person name="Kanesaki Y."/>
            <person name="Kubota E."/>
            <person name="Kumar H."/>
            <person name="Dicks L."/>
            <person name="Salminen S."/>
            <person name="Nakagawa J."/>
            <person name="Arita M."/>
            <person name="Endo A."/>
        </authorList>
    </citation>
    <scope>NUCLEOTIDE SEQUENCE [LARGE SCALE GENOMIC DNA]</scope>
    <source>
        <strain evidence="2 3">FF30-6</strain>
    </source>
</reference>
<keyword evidence="1" id="KW-1133">Transmembrane helix</keyword>
<dbReference type="EMBL" id="BDDX01000005">
    <property type="protein sequence ID" value="GAT90506.1"/>
    <property type="molecule type" value="Genomic_DNA"/>
</dbReference>
<proteinExistence type="predicted"/>
<dbReference type="Proteomes" id="UP000186588">
    <property type="component" value="Unassembled WGS sequence"/>
</dbReference>
<feature type="transmembrane region" description="Helical" evidence="1">
    <location>
        <begin position="6"/>
        <end position="28"/>
    </location>
</feature>
<dbReference type="RefSeq" id="WP_188595243.1">
    <property type="nucleotide sequence ID" value="NZ_BDDX01000005.1"/>
</dbReference>
<name>A0A1L8CH44_9LACO</name>
<dbReference type="AlphaFoldDB" id="A0A1L8CH44"/>
<comment type="caution">
    <text evidence="2">The sequence shown here is derived from an EMBL/GenBank/DDBJ whole genome shotgun (WGS) entry which is preliminary data.</text>
</comment>
<evidence type="ECO:0000256" key="1">
    <source>
        <dbReference type="SAM" id="Phobius"/>
    </source>
</evidence>